<dbReference type="AlphaFoldDB" id="A0A212QMY2"/>
<evidence type="ECO:0000256" key="10">
    <source>
        <dbReference type="PIRSR" id="PIRSR601233-1"/>
    </source>
</evidence>
<dbReference type="Gene3D" id="3.90.1860.10">
    <property type="entry name" value="tRNA-splicing ligase RtcB"/>
    <property type="match status" value="1"/>
</dbReference>
<keyword evidence="6 11" id="KW-0342">GTP-binding</keyword>
<feature type="binding site" evidence="12">
    <location>
        <position position="240"/>
    </location>
    <ligand>
        <name>Mn(2+)</name>
        <dbReference type="ChEBI" id="CHEBI:29035"/>
        <label>2</label>
    </ligand>
</feature>
<keyword evidence="7 12" id="KW-0464">Manganese</keyword>
<reference evidence="16" key="1">
    <citation type="submission" date="2017-06" db="EMBL/GenBank/DDBJ databases">
        <authorList>
            <person name="Varghese N."/>
            <person name="Submissions S."/>
        </authorList>
    </citation>
    <scope>NUCLEOTIDE SEQUENCE [LARGE SCALE GENOMIC DNA]</scope>
    <source>
        <strain evidence="16">JAD2</strain>
    </source>
</reference>
<evidence type="ECO:0000256" key="7">
    <source>
        <dbReference type="ARBA" id="ARBA00023211"/>
    </source>
</evidence>
<dbReference type="Pfam" id="PF01139">
    <property type="entry name" value="RtcB"/>
    <property type="match status" value="1"/>
</dbReference>
<evidence type="ECO:0000256" key="12">
    <source>
        <dbReference type="PIRSR" id="PIRSR601233-3"/>
    </source>
</evidence>
<comment type="catalytic activity">
    <reaction evidence="8">
        <text>a 3'-end 3'-phospho-ribonucleotide-RNA + a 5'-end dephospho-ribonucleoside-RNA + GTP = a ribonucleotidyl-ribonucleotide-RNA + GMP + diphosphate</text>
        <dbReference type="Rhea" id="RHEA:68076"/>
        <dbReference type="Rhea" id="RHEA-COMP:10463"/>
        <dbReference type="Rhea" id="RHEA-COMP:13936"/>
        <dbReference type="Rhea" id="RHEA-COMP:17355"/>
        <dbReference type="ChEBI" id="CHEBI:33019"/>
        <dbReference type="ChEBI" id="CHEBI:37565"/>
        <dbReference type="ChEBI" id="CHEBI:58115"/>
        <dbReference type="ChEBI" id="CHEBI:83062"/>
        <dbReference type="ChEBI" id="CHEBI:138284"/>
        <dbReference type="ChEBI" id="CHEBI:173118"/>
        <dbReference type="EC" id="6.5.1.8"/>
    </reaction>
</comment>
<dbReference type="GO" id="GO:0046872">
    <property type="term" value="F:metal ion binding"/>
    <property type="evidence" value="ECO:0007669"/>
    <property type="project" value="UniProtKB-UniRule"/>
</dbReference>
<comment type="similarity">
    <text evidence="1 13">Belongs to the RtcB family.</text>
</comment>
<dbReference type="GO" id="GO:0170057">
    <property type="term" value="F:RNA ligase (GTP) activity"/>
    <property type="evidence" value="ECO:0007669"/>
    <property type="project" value="UniProtKB-EC"/>
</dbReference>
<feature type="binding site" evidence="12">
    <location>
        <position position="334"/>
    </location>
    <ligand>
        <name>Mn(2+)</name>
        <dbReference type="ChEBI" id="CHEBI:29035"/>
        <label>2</label>
    </ligand>
</feature>
<feature type="binding site" evidence="12">
    <location>
        <position position="209"/>
    </location>
    <ligand>
        <name>Mn(2+)</name>
        <dbReference type="ChEBI" id="CHEBI:29035"/>
        <label>1</label>
    </ligand>
</feature>
<feature type="binding site" evidence="11">
    <location>
        <begin position="334"/>
        <end position="335"/>
    </location>
    <ligand>
        <name>GMP</name>
        <dbReference type="ChEBI" id="CHEBI:58115"/>
    </ligand>
</feature>
<dbReference type="EC" id="6.5.1.-" evidence="13"/>
<feature type="binding site" evidence="11">
    <location>
        <begin position="208"/>
        <end position="212"/>
    </location>
    <ligand>
        <name>GMP</name>
        <dbReference type="ChEBI" id="CHEBI:58115"/>
    </ligand>
</feature>
<dbReference type="PANTHER" id="PTHR11118:SF1">
    <property type="entry name" value="RNA-SPLICING LIGASE RTCB HOMOLOG"/>
    <property type="match status" value="1"/>
</dbReference>
<evidence type="ECO:0000256" key="11">
    <source>
        <dbReference type="PIRSR" id="PIRSR601233-2"/>
    </source>
</evidence>
<dbReference type="InterPro" id="IPR001233">
    <property type="entry name" value="RtcB"/>
</dbReference>
<dbReference type="SUPFAM" id="SSF103365">
    <property type="entry name" value="Hypothetical protein PH1602"/>
    <property type="match status" value="1"/>
</dbReference>
<comment type="catalytic activity">
    <reaction evidence="9">
        <text>a 3'-end 2',3'-cyclophospho-ribonucleotide-RNA + a 5'-end dephospho-ribonucleoside-RNA + GTP + H2O = a ribonucleotidyl-ribonucleotide-RNA + GMP + diphosphate + H(+)</text>
        <dbReference type="Rhea" id="RHEA:68080"/>
        <dbReference type="Rhea" id="RHEA-COMP:10464"/>
        <dbReference type="Rhea" id="RHEA-COMP:13936"/>
        <dbReference type="Rhea" id="RHEA-COMP:17355"/>
        <dbReference type="ChEBI" id="CHEBI:15377"/>
        <dbReference type="ChEBI" id="CHEBI:15378"/>
        <dbReference type="ChEBI" id="CHEBI:33019"/>
        <dbReference type="ChEBI" id="CHEBI:37565"/>
        <dbReference type="ChEBI" id="CHEBI:58115"/>
        <dbReference type="ChEBI" id="CHEBI:83064"/>
        <dbReference type="ChEBI" id="CHEBI:138284"/>
        <dbReference type="ChEBI" id="CHEBI:173118"/>
        <dbReference type="EC" id="6.5.1.8"/>
    </reaction>
</comment>
<evidence type="ECO:0000256" key="1">
    <source>
        <dbReference type="ARBA" id="ARBA00008071"/>
    </source>
</evidence>
<evidence type="ECO:0000256" key="14">
    <source>
        <dbReference type="SAM" id="MobiDB-lite"/>
    </source>
</evidence>
<dbReference type="RefSeq" id="WP_088570407.1">
    <property type="nucleotide sequence ID" value="NZ_FYEK01000012.1"/>
</dbReference>
<feature type="binding site" evidence="11">
    <location>
        <position position="485"/>
    </location>
    <ligand>
        <name>GMP</name>
        <dbReference type="ChEBI" id="CHEBI:58115"/>
    </ligand>
</feature>
<dbReference type="GO" id="GO:0003972">
    <property type="term" value="F:RNA ligase (ATP) activity"/>
    <property type="evidence" value="ECO:0007669"/>
    <property type="project" value="TreeGrafter"/>
</dbReference>
<evidence type="ECO:0000256" key="4">
    <source>
        <dbReference type="ARBA" id="ARBA00022741"/>
    </source>
</evidence>
<feature type="binding site" evidence="11">
    <location>
        <begin position="409"/>
        <end position="412"/>
    </location>
    <ligand>
        <name>GMP</name>
        <dbReference type="ChEBI" id="CHEBI:58115"/>
    </ligand>
</feature>
<keyword evidence="4 11" id="KW-0547">Nucleotide-binding</keyword>
<evidence type="ECO:0000256" key="2">
    <source>
        <dbReference type="ARBA" id="ARBA00022598"/>
    </source>
</evidence>
<evidence type="ECO:0000256" key="3">
    <source>
        <dbReference type="ARBA" id="ARBA00022723"/>
    </source>
</evidence>
<evidence type="ECO:0000313" key="16">
    <source>
        <dbReference type="Proteomes" id="UP000197025"/>
    </source>
</evidence>
<dbReference type="GO" id="GO:0005525">
    <property type="term" value="F:GTP binding"/>
    <property type="evidence" value="ECO:0007669"/>
    <property type="project" value="UniProtKB-KW"/>
</dbReference>
<keyword evidence="5" id="KW-0692">RNA repair</keyword>
<dbReference type="InParanoid" id="A0A212QMY2"/>
<dbReference type="OrthoDB" id="9802323at2"/>
<sequence>MAREIRKQDFRRINEYLWELPTSFDPRMNVPVRIYADEELLEDALGDLSVHQAVNVASLPGLVGYVVVMPDVHQGYGMPVGGVMASKVPGGIISPGAVGYDINCGVRLLATNLTEEQIAPHLAELATRIYYNCPSGVGSEGHVPLTARQLDEVLAEGARWALRHGYARPEDLECTEEFGRMPNADPDKATPKAKERGKDQLGTLGAGNHFIEVDVVDEIFDSVAAERMGLFKGQVAVQIHCGSRGFGHQICTDYLQRFERVIHKYGIKLPDKELMCAPIDSPEGQDYIQAMACAANFAFCNRQILAHYIRKSFEEVLKPKGIAHDVWQVYDIAHNMGKIETHEIDGQRMTVCVHRKGATRAWGPGSPGLPKKYADIGQPVLIPGSMGTASYVLLGTPGSMAQTFGSTCHGAGRVMSRAQAKREIRGEKLKAELESQGIVVRAGSMAGLAEEAPRAYKDVSRVVEVVHHAGIAKKVARLRPIAVIKG</sequence>
<dbReference type="Proteomes" id="UP000197025">
    <property type="component" value="Unassembled WGS sequence"/>
</dbReference>
<feature type="binding site" evidence="11">
    <location>
        <position position="390"/>
    </location>
    <ligand>
        <name>GMP</name>
        <dbReference type="ChEBI" id="CHEBI:58115"/>
    </ligand>
</feature>
<feature type="binding site" evidence="11">
    <location>
        <begin position="383"/>
        <end position="386"/>
    </location>
    <ligand>
        <name>GMP</name>
        <dbReference type="ChEBI" id="CHEBI:58115"/>
    </ligand>
</feature>
<keyword evidence="3 12" id="KW-0479">Metal-binding</keyword>
<protein>
    <recommendedName>
        <fullName evidence="13">tRNA-splicing ligase RtcB</fullName>
        <ecNumber evidence="13">6.5.1.-</ecNumber>
    </recommendedName>
</protein>
<evidence type="ECO:0000256" key="6">
    <source>
        <dbReference type="ARBA" id="ARBA00023134"/>
    </source>
</evidence>
<organism evidence="15 16">
    <name type="scientific">Thermoflexus hugenholtzii JAD2</name>
    <dbReference type="NCBI Taxonomy" id="877466"/>
    <lineage>
        <taxon>Bacteria</taxon>
        <taxon>Bacillati</taxon>
        <taxon>Chloroflexota</taxon>
        <taxon>Thermoflexia</taxon>
        <taxon>Thermoflexales</taxon>
        <taxon>Thermoflexaceae</taxon>
        <taxon>Thermoflexus</taxon>
    </lineage>
</organism>
<comment type="subunit">
    <text evidence="13">Monomer.</text>
</comment>
<comment type="cofactor">
    <cofactor evidence="12 13">
        <name>Mn(2+)</name>
        <dbReference type="ChEBI" id="CHEBI:29035"/>
    </cofactor>
    <text evidence="12 13">Binds 2 manganese ions per subunit.</text>
</comment>
<feature type="compositionally biased region" description="Basic and acidic residues" evidence="14">
    <location>
        <begin position="185"/>
        <end position="199"/>
    </location>
</feature>
<evidence type="ECO:0000256" key="13">
    <source>
        <dbReference type="RuleBase" id="RU371113"/>
    </source>
</evidence>
<name>A0A212QMY2_9CHLR</name>
<evidence type="ECO:0000313" key="15">
    <source>
        <dbReference type="EMBL" id="SNB60750.1"/>
    </source>
</evidence>
<evidence type="ECO:0000256" key="8">
    <source>
        <dbReference type="ARBA" id="ARBA00047746"/>
    </source>
</evidence>
<feature type="active site" description="GMP-histidine intermediate" evidence="10">
    <location>
        <position position="409"/>
    </location>
</feature>
<dbReference type="EMBL" id="FYEK01000012">
    <property type="protein sequence ID" value="SNB60750.1"/>
    <property type="molecule type" value="Genomic_DNA"/>
</dbReference>
<feature type="region of interest" description="Disordered" evidence="14">
    <location>
        <begin position="175"/>
        <end position="201"/>
    </location>
</feature>
<proteinExistence type="inferred from homology"/>
<keyword evidence="2 13" id="KW-0436">Ligase</keyword>
<accession>A0A212QMY2</accession>
<dbReference type="GO" id="GO:0006396">
    <property type="term" value="P:RNA processing"/>
    <property type="evidence" value="ECO:0007669"/>
    <property type="project" value="InterPro"/>
</dbReference>
<dbReference type="FunFam" id="3.90.1860.10:FF:000001">
    <property type="entry name" value="tRNA-splicing ligase RtcB homolog"/>
    <property type="match status" value="1"/>
</dbReference>
<feature type="binding site" evidence="12">
    <location>
        <position position="101"/>
    </location>
    <ligand>
        <name>Mn(2+)</name>
        <dbReference type="ChEBI" id="CHEBI:29035"/>
        <label>1</label>
    </ligand>
</feature>
<evidence type="ECO:0000256" key="5">
    <source>
        <dbReference type="ARBA" id="ARBA00022800"/>
    </source>
</evidence>
<keyword evidence="16" id="KW-1185">Reference proteome</keyword>
<dbReference type="PANTHER" id="PTHR11118">
    <property type="entry name" value="RNA-SPLICING LIGASE RTCB HOMOLOG"/>
    <property type="match status" value="1"/>
</dbReference>
<gene>
    <name evidence="13" type="primary">rtcB</name>
    <name evidence="15" type="ORF">SAMN02746019_00025980</name>
</gene>
<evidence type="ECO:0000256" key="9">
    <source>
        <dbReference type="ARBA" id="ARBA00049514"/>
    </source>
</evidence>
<dbReference type="GO" id="GO:0042245">
    <property type="term" value="P:RNA repair"/>
    <property type="evidence" value="ECO:0007669"/>
    <property type="project" value="UniProtKB-KW"/>
</dbReference>
<dbReference type="InterPro" id="IPR036025">
    <property type="entry name" value="RtcB-like_sf"/>
</dbReference>